<accession>A0ACB9JB73</accession>
<evidence type="ECO:0000313" key="2">
    <source>
        <dbReference type="Proteomes" id="UP001056120"/>
    </source>
</evidence>
<organism evidence="1 2">
    <name type="scientific">Smallanthus sonchifolius</name>
    <dbReference type="NCBI Taxonomy" id="185202"/>
    <lineage>
        <taxon>Eukaryota</taxon>
        <taxon>Viridiplantae</taxon>
        <taxon>Streptophyta</taxon>
        <taxon>Embryophyta</taxon>
        <taxon>Tracheophyta</taxon>
        <taxon>Spermatophyta</taxon>
        <taxon>Magnoliopsida</taxon>
        <taxon>eudicotyledons</taxon>
        <taxon>Gunneridae</taxon>
        <taxon>Pentapetalae</taxon>
        <taxon>asterids</taxon>
        <taxon>campanulids</taxon>
        <taxon>Asterales</taxon>
        <taxon>Asteraceae</taxon>
        <taxon>Asteroideae</taxon>
        <taxon>Heliantheae alliance</taxon>
        <taxon>Millerieae</taxon>
        <taxon>Smallanthus</taxon>
    </lineage>
</organism>
<reference evidence="2" key="1">
    <citation type="journal article" date="2022" name="Mol. Ecol. Resour.">
        <title>The genomes of chicory, endive, great burdock and yacon provide insights into Asteraceae palaeo-polyploidization history and plant inulin production.</title>
        <authorList>
            <person name="Fan W."/>
            <person name="Wang S."/>
            <person name="Wang H."/>
            <person name="Wang A."/>
            <person name="Jiang F."/>
            <person name="Liu H."/>
            <person name="Zhao H."/>
            <person name="Xu D."/>
            <person name="Zhang Y."/>
        </authorList>
    </citation>
    <scope>NUCLEOTIDE SEQUENCE [LARGE SCALE GENOMIC DNA]</scope>
    <source>
        <strain evidence="2">cv. Yunnan</strain>
    </source>
</reference>
<dbReference type="Proteomes" id="UP001056120">
    <property type="component" value="Linkage Group LG04"/>
</dbReference>
<proteinExistence type="predicted"/>
<name>A0ACB9JB73_9ASTR</name>
<protein>
    <submittedName>
        <fullName evidence="1">Uncharacterized protein</fullName>
    </submittedName>
</protein>
<reference evidence="1 2" key="2">
    <citation type="journal article" date="2022" name="Mol. Ecol. Resour.">
        <title>The genomes of chicory, endive, great burdock and yacon provide insights into Asteraceae paleo-polyploidization history and plant inulin production.</title>
        <authorList>
            <person name="Fan W."/>
            <person name="Wang S."/>
            <person name="Wang H."/>
            <person name="Wang A."/>
            <person name="Jiang F."/>
            <person name="Liu H."/>
            <person name="Zhao H."/>
            <person name="Xu D."/>
            <person name="Zhang Y."/>
        </authorList>
    </citation>
    <scope>NUCLEOTIDE SEQUENCE [LARGE SCALE GENOMIC DNA]</scope>
    <source>
        <strain evidence="2">cv. Yunnan</strain>
        <tissue evidence="1">Leaves</tissue>
    </source>
</reference>
<keyword evidence="2" id="KW-1185">Reference proteome</keyword>
<dbReference type="EMBL" id="CM042021">
    <property type="protein sequence ID" value="KAI3817718.1"/>
    <property type="molecule type" value="Genomic_DNA"/>
</dbReference>
<gene>
    <name evidence="1" type="ORF">L1987_11516</name>
</gene>
<evidence type="ECO:0000313" key="1">
    <source>
        <dbReference type="EMBL" id="KAI3817718.1"/>
    </source>
</evidence>
<comment type="caution">
    <text evidence="1">The sequence shown here is derived from an EMBL/GenBank/DDBJ whole genome shotgun (WGS) entry which is preliminary data.</text>
</comment>
<sequence length="247" mass="27090">MDLPKPPFKLTPLACFFLLLFTTTTIPSFSARTLGGIPPPPPRRRHHKTMTFYMPNMLNSSLHYPPTTPPTTQVNGQHIPFSKPLGLFPPIGGIPLSDSNSIPSQSFGSSGTGTEISFSASDILREELEFGMVNTIDVDLLEKTNLYGLTLLGKAKGMYVASLENESSQMMAMTISFLDNEFKDELRFFGLHQADINSESHVSIIGGSGKYEGANGYATIKAVKLRTKTVKKHVESDLFLLVDVYLG</sequence>